<evidence type="ECO:0000259" key="4">
    <source>
        <dbReference type="PROSITE" id="PS50158"/>
    </source>
</evidence>
<evidence type="ECO:0000256" key="3">
    <source>
        <dbReference type="SAM" id="MobiDB-lite"/>
    </source>
</evidence>
<dbReference type="Gene3D" id="4.10.60.10">
    <property type="entry name" value="Zinc finger, CCHC-type"/>
    <property type="match status" value="1"/>
</dbReference>
<proteinExistence type="predicted"/>
<gene>
    <name evidence="5" type="ORF">MYCIT1_LOCUS14153</name>
</gene>
<evidence type="ECO:0000256" key="2">
    <source>
        <dbReference type="PROSITE-ProRule" id="PRU00047"/>
    </source>
</evidence>
<feature type="region of interest" description="Disordered" evidence="3">
    <location>
        <begin position="370"/>
        <end position="482"/>
    </location>
</feature>
<feature type="compositionally biased region" description="Polar residues" evidence="3">
    <location>
        <begin position="389"/>
        <end position="398"/>
    </location>
</feature>
<feature type="compositionally biased region" description="Polar residues" evidence="3">
    <location>
        <begin position="49"/>
        <end position="58"/>
    </location>
</feature>
<protein>
    <recommendedName>
        <fullName evidence="4">CCHC-type domain-containing protein</fullName>
    </recommendedName>
</protein>
<reference evidence="5" key="1">
    <citation type="submission" date="2023-11" db="EMBL/GenBank/DDBJ databases">
        <authorList>
            <person name="De Vega J J."/>
            <person name="De Vega J J."/>
        </authorList>
    </citation>
    <scope>NUCLEOTIDE SEQUENCE</scope>
</reference>
<dbReference type="Proteomes" id="UP001295794">
    <property type="component" value="Unassembled WGS sequence"/>
</dbReference>
<dbReference type="GO" id="GO:0003676">
    <property type="term" value="F:nucleic acid binding"/>
    <property type="evidence" value="ECO:0007669"/>
    <property type="project" value="InterPro"/>
</dbReference>
<keyword evidence="2" id="KW-0863">Zinc-finger</keyword>
<dbReference type="InterPro" id="IPR036875">
    <property type="entry name" value="Znf_CCHC_sf"/>
</dbReference>
<dbReference type="SMART" id="SM00343">
    <property type="entry name" value="ZnF_C2HC"/>
    <property type="match status" value="1"/>
</dbReference>
<dbReference type="EMBL" id="CAVNYO010000158">
    <property type="protein sequence ID" value="CAK5270011.1"/>
    <property type="molecule type" value="Genomic_DNA"/>
</dbReference>
<accession>A0AAD2JZ91</accession>
<feature type="region of interest" description="Disordered" evidence="3">
    <location>
        <begin position="680"/>
        <end position="701"/>
    </location>
</feature>
<keyword evidence="6" id="KW-1185">Reference proteome</keyword>
<feature type="compositionally biased region" description="Pro residues" evidence="3">
    <location>
        <begin position="445"/>
        <end position="454"/>
    </location>
</feature>
<evidence type="ECO:0000256" key="1">
    <source>
        <dbReference type="ARBA" id="ARBA00022664"/>
    </source>
</evidence>
<dbReference type="PROSITE" id="PS50158">
    <property type="entry name" value="ZF_CCHC"/>
    <property type="match status" value="1"/>
</dbReference>
<name>A0AAD2JZ91_9AGAR</name>
<sequence>MSGGMHHPKSRRGHPDLKPDVPTVLAPSDTVSMTGRPTASDAARPLSVRSRQSGTPQSELEGHPSLPASAPEISHLPGMLASPAVPTRVGLSQSARDSPALPEKPSYGRENSLIDLDIAAESQFEAHQRSGSTVPVICSLVSQDQSVSDQETVASQTSTTMSRAMQGMSVTELVSFARRHQAIAQEALAAAADRDLSSQGSGQDPYEDIDFSRLDDRMANFNEQIVNSETSPVPFSSSLQVLESIYLSPARVSPAVPCDVGPSHRSKGKGPDPRNWGGLSDQLSEHDLDAQRAAFANFDEIRKHMKQEDSYLPPSVSVRHDSRRSLTTILSEQNLNMHNGNASGCNDQSIEERFVDLQRQIDSLHRAVTESRASTPVKTLNAKDKRAESLSQAQTAVKNSIERHISIDVPPTRAQTDARERTPAARTGAGSFIERALRDVDSFGGPPPPEPPSSNPSDVGSRSPAPMPHRSNQTETVNVSMNEPKMILKPIPPKEYDGSPNAVAFHRFVKEGTAYLKLGRVPADERAFYLSYFMSGRAREFYNSRVENDEHTWTLSEFFWGLFNFCFPVNFREKQRSKLNACKQDDKSVLVHKAEWEQIFNTIGLEVNQEKVVMFCRSLKTSIRKEMFRANLDPETSTWSDVTRGAEAAEVIVNLDLEDADSDGTEAPKPQSKWKRNVLAPDSNEKRQNGGRAFSVSSAAVETPKKDQNEKVWDYVTRDGKKLPAKTRATYLSEGRCFECGERGHLFRNCPDALDFSASQWIWTTDVSGGQAPVSTRAFRNKFVAPAGKTPVEADIIITADNFFSLYVNNNLVGTGSDWTKPGRFYVPLNDWLNVFAVNATNGGLLSNPTAPNPAGLLVAIQISYSDGTTSQIVSDATWRGAITFPSNYPSLSFDNSLSPPCPPALTLDGAAWIWTTEVSGGNAPPGTRAFRRTYTAPAGQVTASATVIIAADDQYTLYANGFAVGSGTSFSTAQTWSINLSAAQQVVFAVVATNILTVPNPAGLIFAAEINLVQTSCNCTGEAYLASDGSWLWPGSASLPPGFQTPGYNSSSWTAVTTEGVNGAAPWGTIAVSPSTGTVNAF</sequence>
<feature type="domain" description="CCHC-type" evidence="4">
    <location>
        <begin position="736"/>
        <end position="752"/>
    </location>
</feature>
<dbReference type="GO" id="GO:0006397">
    <property type="term" value="P:mRNA processing"/>
    <property type="evidence" value="ECO:0007669"/>
    <property type="project" value="UniProtKB-KW"/>
</dbReference>
<feature type="compositionally biased region" description="Polar residues" evidence="3">
    <location>
        <begin position="470"/>
        <end position="481"/>
    </location>
</feature>
<dbReference type="AlphaFoldDB" id="A0AAD2JZ91"/>
<organism evidence="5 6">
    <name type="scientific">Mycena citricolor</name>
    <dbReference type="NCBI Taxonomy" id="2018698"/>
    <lineage>
        <taxon>Eukaryota</taxon>
        <taxon>Fungi</taxon>
        <taxon>Dikarya</taxon>
        <taxon>Basidiomycota</taxon>
        <taxon>Agaricomycotina</taxon>
        <taxon>Agaricomycetes</taxon>
        <taxon>Agaricomycetidae</taxon>
        <taxon>Agaricales</taxon>
        <taxon>Marasmiineae</taxon>
        <taxon>Mycenaceae</taxon>
        <taxon>Mycena</taxon>
    </lineage>
</organism>
<dbReference type="InterPro" id="IPR001878">
    <property type="entry name" value="Znf_CCHC"/>
</dbReference>
<comment type="caution">
    <text evidence="5">The sequence shown here is derived from an EMBL/GenBank/DDBJ whole genome shotgun (WGS) entry which is preliminary data.</text>
</comment>
<evidence type="ECO:0000313" key="5">
    <source>
        <dbReference type="EMBL" id="CAK5270011.1"/>
    </source>
</evidence>
<feature type="region of interest" description="Disordered" evidence="3">
    <location>
        <begin position="1"/>
        <end position="108"/>
    </location>
</feature>
<keyword evidence="2" id="KW-0479">Metal-binding</keyword>
<dbReference type="Gene3D" id="2.60.120.260">
    <property type="entry name" value="Galactose-binding domain-like"/>
    <property type="match status" value="2"/>
</dbReference>
<feature type="compositionally biased region" description="Basic residues" evidence="3">
    <location>
        <begin position="1"/>
        <end position="12"/>
    </location>
</feature>
<keyword evidence="2" id="KW-0862">Zinc</keyword>
<dbReference type="GO" id="GO:0008270">
    <property type="term" value="F:zinc ion binding"/>
    <property type="evidence" value="ECO:0007669"/>
    <property type="project" value="UniProtKB-KW"/>
</dbReference>
<evidence type="ECO:0000313" key="6">
    <source>
        <dbReference type="Proteomes" id="UP001295794"/>
    </source>
</evidence>
<dbReference type="SUPFAM" id="SSF57756">
    <property type="entry name" value="Retrovirus zinc finger-like domains"/>
    <property type="match status" value="1"/>
</dbReference>
<keyword evidence="1" id="KW-0507">mRNA processing</keyword>